<protein>
    <submittedName>
        <fullName evidence="1">Uncharacterized protein</fullName>
    </submittedName>
</protein>
<evidence type="ECO:0000313" key="1">
    <source>
        <dbReference type="EMBL" id="OIQ88273.1"/>
    </source>
</evidence>
<name>A0A1J5QX45_9ZZZZ</name>
<dbReference type="AlphaFoldDB" id="A0A1J5QX45"/>
<comment type="caution">
    <text evidence="1">The sequence shown here is derived from an EMBL/GenBank/DDBJ whole genome shotgun (WGS) entry which is preliminary data.</text>
</comment>
<sequence>MPDADLIDLPNAREHIRYFNRLLGAWRWRNVGATVAGRRDATAAAGGQVAARTRIASRRASCLA</sequence>
<accession>A0A1J5QX45</accession>
<gene>
    <name evidence="1" type="ORF">GALL_298510</name>
</gene>
<proteinExistence type="predicted"/>
<dbReference type="EMBL" id="MLJW01000379">
    <property type="protein sequence ID" value="OIQ88273.1"/>
    <property type="molecule type" value="Genomic_DNA"/>
</dbReference>
<reference evidence="1" key="1">
    <citation type="submission" date="2016-10" db="EMBL/GenBank/DDBJ databases">
        <title>Sequence of Gallionella enrichment culture.</title>
        <authorList>
            <person name="Poehlein A."/>
            <person name="Muehling M."/>
            <person name="Daniel R."/>
        </authorList>
    </citation>
    <scope>NUCLEOTIDE SEQUENCE</scope>
</reference>
<organism evidence="1">
    <name type="scientific">mine drainage metagenome</name>
    <dbReference type="NCBI Taxonomy" id="410659"/>
    <lineage>
        <taxon>unclassified sequences</taxon>
        <taxon>metagenomes</taxon>
        <taxon>ecological metagenomes</taxon>
    </lineage>
</organism>